<dbReference type="AlphaFoldDB" id="A0AAN1QEV2"/>
<evidence type="ECO:0000313" key="1">
    <source>
        <dbReference type="EMBL" id="AYV37331.1"/>
    </source>
</evidence>
<gene>
    <name evidence="1" type="ORF">EFI48_11095</name>
</gene>
<accession>A0AAN1QEV2</accession>
<dbReference type="EMBL" id="CP033604">
    <property type="protein sequence ID" value="AYV37331.1"/>
    <property type="molecule type" value="Genomic_DNA"/>
</dbReference>
<evidence type="ECO:0000313" key="2">
    <source>
        <dbReference type="Proteomes" id="UP000267614"/>
    </source>
</evidence>
<dbReference type="Proteomes" id="UP000267614">
    <property type="component" value="Chromosome"/>
</dbReference>
<proteinExistence type="predicted"/>
<protein>
    <submittedName>
        <fullName evidence="1">Uncharacterized protein</fullName>
    </submittedName>
</protein>
<name>A0AAN1QEV2_AERVE</name>
<reference evidence="1 2" key="1">
    <citation type="submission" date="2018-11" db="EMBL/GenBank/DDBJ databases">
        <title>Complete genome sequence of multidrug-resistant Aeromonas veronii strain MS-18-37.</title>
        <authorList>
            <person name="Abdelhamed H."/>
            <person name="Lawrence M."/>
            <person name="Waldbieser G."/>
        </authorList>
    </citation>
    <scope>NUCLEOTIDE SEQUENCE [LARGE SCALE GENOMIC DNA]</scope>
    <source>
        <strain evidence="1 2">MS-18-37</strain>
    </source>
</reference>
<organism evidence="1 2">
    <name type="scientific">Aeromonas veronii</name>
    <dbReference type="NCBI Taxonomy" id="654"/>
    <lineage>
        <taxon>Bacteria</taxon>
        <taxon>Pseudomonadati</taxon>
        <taxon>Pseudomonadota</taxon>
        <taxon>Gammaproteobacteria</taxon>
        <taxon>Aeromonadales</taxon>
        <taxon>Aeromonadaceae</taxon>
        <taxon>Aeromonas</taxon>
    </lineage>
</organism>
<sequence length="106" mass="11645">MYQNGTFVVSEYRLRGGGISDHWDDYFNQEKAPPDFLVERVDVVGEGALADQLTKLADLYIAKQHGNRIAGLADLGEDLLKLAETGIRDGLSSCAGLMKELCRRTG</sequence>